<gene>
    <name evidence="3" type="ORF">ACHFJ0_09235</name>
</gene>
<organism evidence="3 4">
    <name type="scientific">Paracoccus broussonetiae subsp. drimophilus</name>
    <dbReference type="NCBI Taxonomy" id="3373869"/>
    <lineage>
        <taxon>Bacteria</taxon>
        <taxon>Pseudomonadati</taxon>
        <taxon>Pseudomonadota</taxon>
        <taxon>Alphaproteobacteria</taxon>
        <taxon>Rhodobacterales</taxon>
        <taxon>Paracoccaceae</taxon>
        <taxon>Paracoccus</taxon>
        <taxon>Paracoccus broussonetiae</taxon>
    </lineage>
</organism>
<dbReference type="Pfam" id="PF07179">
    <property type="entry name" value="SseB"/>
    <property type="match status" value="1"/>
</dbReference>
<evidence type="ECO:0000313" key="4">
    <source>
        <dbReference type="Proteomes" id="UP001609376"/>
    </source>
</evidence>
<keyword evidence="4" id="KW-1185">Reference proteome</keyword>
<feature type="domain" description="SseB protein N-terminal" evidence="2">
    <location>
        <begin position="14"/>
        <end position="115"/>
    </location>
</feature>
<dbReference type="RefSeq" id="WP_395133452.1">
    <property type="nucleotide sequence ID" value="NZ_JBIMPR010000006.1"/>
</dbReference>
<reference evidence="3 4" key="1">
    <citation type="submission" date="2024-10" db="EMBL/GenBank/DDBJ databases">
        <title>Paracoccus drimophilus sp. nov., a novel bacterium from corn roots in Hunan.</title>
        <authorList>
            <person name="Li X."/>
        </authorList>
    </citation>
    <scope>NUCLEOTIDE SEQUENCE [LARGE SCALE GENOMIC DNA]</scope>
    <source>
        <strain evidence="3 4">NGMCC 1.201697</strain>
    </source>
</reference>
<comment type="caution">
    <text evidence="3">The sequence shown here is derived from an EMBL/GenBank/DDBJ whole genome shotgun (WGS) entry which is preliminary data.</text>
</comment>
<feature type="region of interest" description="Disordered" evidence="1">
    <location>
        <begin position="228"/>
        <end position="250"/>
    </location>
</feature>
<proteinExistence type="predicted"/>
<dbReference type="Proteomes" id="UP001609376">
    <property type="component" value="Unassembled WGS sequence"/>
</dbReference>
<dbReference type="InterPro" id="IPR009839">
    <property type="entry name" value="SseB_N"/>
</dbReference>
<sequence>MTPLDLLCPIPFHEADPARRARILSRLADTELFAALIEEPADDRAELRIFPLEDGPAALACDAEDRLADFIGGPVAYVALPGRVLAAALVTENRGLLVNPGQPSQMLLDADALAWLGRALLAEPSLAPDEAPRRIQPPRTAVVQALAEPISLRLGDMVGLVESAALVQAEWADGRGNHTLILKGVEDLRRPAVAKAFAELFAFLPEVDGGIDLAFSDAEHSRDALILVPPAPEEPQPAPKRDPNAPPRLR</sequence>
<evidence type="ECO:0000259" key="2">
    <source>
        <dbReference type="Pfam" id="PF07179"/>
    </source>
</evidence>
<protein>
    <submittedName>
        <fullName evidence="3">SseB family protein</fullName>
    </submittedName>
</protein>
<name>A0ABW7LM93_9RHOB</name>
<evidence type="ECO:0000313" key="3">
    <source>
        <dbReference type="EMBL" id="MFH5774425.1"/>
    </source>
</evidence>
<feature type="compositionally biased region" description="Pro residues" evidence="1">
    <location>
        <begin position="229"/>
        <end position="238"/>
    </location>
</feature>
<dbReference type="EMBL" id="JBIMPR010000006">
    <property type="protein sequence ID" value="MFH5774425.1"/>
    <property type="molecule type" value="Genomic_DNA"/>
</dbReference>
<accession>A0ABW7LM93</accession>
<evidence type="ECO:0000256" key="1">
    <source>
        <dbReference type="SAM" id="MobiDB-lite"/>
    </source>
</evidence>